<keyword evidence="6 8" id="KW-0472">Membrane</keyword>
<evidence type="ECO:0000256" key="3">
    <source>
        <dbReference type="ARBA" id="ARBA00022618"/>
    </source>
</evidence>
<evidence type="ECO:0000256" key="6">
    <source>
        <dbReference type="ARBA" id="ARBA00023136"/>
    </source>
</evidence>
<organism evidence="10 11">
    <name type="scientific">Limnohabitans parvus II-B4</name>
    <dbReference type="NCBI Taxonomy" id="1293052"/>
    <lineage>
        <taxon>Bacteria</taxon>
        <taxon>Pseudomonadati</taxon>
        <taxon>Pseudomonadota</taxon>
        <taxon>Betaproteobacteria</taxon>
        <taxon>Burkholderiales</taxon>
        <taxon>Comamonadaceae</taxon>
        <taxon>Limnohabitans</taxon>
    </lineage>
</organism>
<sequence length="98" mass="11104">MTRLSIFLLLAVIASALVLVHSQYETRRLFMALESARKEAKRLDVDRDRLQVERRAQATPLRVEQIARQQLQMRAASPAITQYVSIKDAATAGKEARP</sequence>
<protein>
    <recommendedName>
        <fullName evidence="8 9">Cell division protein FtsL</fullName>
    </recommendedName>
</protein>
<keyword evidence="11" id="KW-1185">Reference proteome</keyword>
<keyword evidence="4 8" id="KW-0812">Transmembrane</keyword>
<keyword evidence="7 8" id="KW-0131">Cell cycle</keyword>
<dbReference type="GO" id="GO:0005886">
    <property type="term" value="C:plasma membrane"/>
    <property type="evidence" value="ECO:0007669"/>
    <property type="project" value="UniProtKB-SubCell"/>
</dbReference>
<dbReference type="NCBIfam" id="TIGR02209">
    <property type="entry name" value="ftsL_broad"/>
    <property type="match status" value="1"/>
</dbReference>
<keyword evidence="2 8" id="KW-1003">Cell membrane</keyword>
<dbReference type="HAMAP" id="MF_00910">
    <property type="entry name" value="FtsL"/>
    <property type="match status" value="1"/>
</dbReference>
<dbReference type="PANTHER" id="PTHR37479">
    <property type="entry name" value="CELL DIVISION PROTEIN FTSL"/>
    <property type="match status" value="1"/>
</dbReference>
<comment type="caution">
    <text evidence="10">The sequence shown here is derived from an EMBL/GenBank/DDBJ whole genome shotgun (WGS) entry which is preliminary data.</text>
</comment>
<dbReference type="PANTHER" id="PTHR37479:SF1">
    <property type="entry name" value="CELL DIVISION PROTEIN FTSL"/>
    <property type="match status" value="1"/>
</dbReference>
<dbReference type="GO" id="GO:0043093">
    <property type="term" value="P:FtsZ-dependent cytokinesis"/>
    <property type="evidence" value="ECO:0007669"/>
    <property type="project" value="UniProtKB-UniRule"/>
</dbReference>
<comment type="similarity">
    <text evidence="8">Belongs to the FtsL family.</text>
</comment>
<evidence type="ECO:0000256" key="5">
    <source>
        <dbReference type="ARBA" id="ARBA00022989"/>
    </source>
</evidence>
<evidence type="ECO:0000313" key="10">
    <source>
        <dbReference type="EMBL" id="PUE53940.1"/>
    </source>
</evidence>
<comment type="function">
    <text evidence="8">Essential cell division protein. May link together the upstream cell division proteins, which are predominantly cytoplasmic, with the downstream cell division proteins, which are predominantly periplasmic.</text>
</comment>
<evidence type="ECO:0000256" key="2">
    <source>
        <dbReference type="ARBA" id="ARBA00022475"/>
    </source>
</evidence>
<evidence type="ECO:0000256" key="9">
    <source>
        <dbReference type="NCBIfam" id="TIGR02209"/>
    </source>
</evidence>
<keyword evidence="5 8" id="KW-1133">Transmembrane helix</keyword>
<reference evidence="10 11" key="1">
    <citation type="submission" date="2017-04" db="EMBL/GenBank/DDBJ databases">
        <title>Unexpected and diverse lifestyles within the genus Limnohabitans.</title>
        <authorList>
            <person name="Kasalicky V."/>
            <person name="Mehrshad M."/>
            <person name="Andrei S.-A."/>
            <person name="Salcher M."/>
            <person name="Kratochvilova H."/>
            <person name="Simek K."/>
            <person name="Ghai R."/>
        </authorList>
    </citation>
    <scope>NUCLEOTIDE SEQUENCE [LARGE SCALE GENOMIC DNA]</scope>
    <source>
        <strain evidence="10 11">II-B4</strain>
    </source>
</reference>
<dbReference type="Proteomes" id="UP000250790">
    <property type="component" value="Unassembled WGS sequence"/>
</dbReference>
<accession>A0A315E7N6</accession>
<dbReference type="GO" id="GO:0032153">
    <property type="term" value="C:cell division site"/>
    <property type="evidence" value="ECO:0007669"/>
    <property type="project" value="UniProtKB-UniRule"/>
</dbReference>
<dbReference type="AlphaFoldDB" id="A0A315E7N6"/>
<evidence type="ECO:0000256" key="4">
    <source>
        <dbReference type="ARBA" id="ARBA00022692"/>
    </source>
</evidence>
<evidence type="ECO:0000256" key="8">
    <source>
        <dbReference type="HAMAP-Rule" id="MF_00910"/>
    </source>
</evidence>
<dbReference type="EMBL" id="NESN01000002">
    <property type="protein sequence ID" value="PUE53940.1"/>
    <property type="molecule type" value="Genomic_DNA"/>
</dbReference>
<dbReference type="InterPro" id="IPR011922">
    <property type="entry name" value="Cell_div_FtsL"/>
</dbReference>
<evidence type="ECO:0000256" key="7">
    <source>
        <dbReference type="ARBA" id="ARBA00023306"/>
    </source>
</evidence>
<gene>
    <name evidence="8" type="primary">ftsL</name>
    <name evidence="10" type="ORF">B9Z37_04975</name>
</gene>
<dbReference type="RefSeq" id="WP_108311947.1">
    <property type="nucleotide sequence ID" value="NZ_NESN01000002.1"/>
</dbReference>
<dbReference type="Pfam" id="PF04999">
    <property type="entry name" value="FtsL"/>
    <property type="match status" value="1"/>
</dbReference>
<evidence type="ECO:0000313" key="11">
    <source>
        <dbReference type="Proteomes" id="UP000250790"/>
    </source>
</evidence>
<comment type="subcellular location">
    <subcellularLocation>
        <location evidence="8">Cell inner membrane</location>
        <topology evidence="8">Single-pass type II membrane protein</topology>
    </subcellularLocation>
    <subcellularLocation>
        <location evidence="1">Cell membrane</location>
        <topology evidence="1">Single-pass type II membrane protein</topology>
    </subcellularLocation>
    <text evidence="8">Localizes to the division septum where it forms a ring structure.</text>
</comment>
<evidence type="ECO:0000256" key="1">
    <source>
        <dbReference type="ARBA" id="ARBA00004401"/>
    </source>
</evidence>
<proteinExistence type="inferred from homology"/>
<keyword evidence="8" id="KW-0997">Cell inner membrane</keyword>
<comment type="subunit">
    <text evidence="8">Part of a complex composed of FtsB, FtsL and FtsQ.</text>
</comment>
<name>A0A315E7N6_9BURK</name>
<dbReference type="OrthoDB" id="5298556at2"/>
<keyword evidence="3 8" id="KW-0132">Cell division</keyword>